<accession>A0A5C4LDU3</accession>
<gene>
    <name evidence="2" type="ORF">FF100_21400</name>
</gene>
<dbReference type="SMART" id="SM00530">
    <property type="entry name" value="HTH_XRE"/>
    <property type="match status" value="1"/>
</dbReference>
<dbReference type="Pfam" id="PF01381">
    <property type="entry name" value="HTH_3"/>
    <property type="match status" value="1"/>
</dbReference>
<evidence type="ECO:0000313" key="3">
    <source>
        <dbReference type="Proteomes" id="UP000305267"/>
    </source>
</evidence>
<dbReference type="RefSeq" id="WP_139037771.1">
    <property type="nucleotide sequence ID" value="NZ_VDDA01000011.1"/>
</dbReference>
<feature type="domain" description="HTH cro/C1-type" evidence="1">
    <location>
        <begin position="14"/>
        <end position="68"/>
    </location>
</feature>
<dbReference type="InterPro" id="IPR010982">
    <property type="entry name" value="Lambda_DNA-bd_dom_sf"/>
</dbReference>
<organism evidence="2 3">
    <name type="scientific">Methylobacterium terricola</name>
    <dbReference type="NCBI Taxonomy" id="2583531"/>
    <lineage>
        <taxon>Bacteria</taxon>
        <taxon>Pseudomonadati</taxon>
        <taxon>Pseudomonadota</taxon>
        <taxon>Alphaproteobacteria</taxon>
        <taxon>Hyphomicrobiales</taxon>
        <taxon>Methylobacteriaceae</taxon>
        <taxon>Methylobacterium</taxon>
    </lineage>
</organism>
<protein>
    <submittedName>
        <fullName evidence="2">Helix-turn-helix transcriptional regulator</fullName>
    </submittedName>
</protein>
<sequence>MKATLANETVGDLLRDWRRRRRYSQLDLALEAEISTRHLSFVESGRSTPSREMLLRLAERLVLPLRERNRLLLAGGYAPVFTERSLDRPDMAAAIGAVRAVLSAYQPYPALAVDRHWTLVAANDALMPLLAGVAPHLLQPPVNVLRLSLAPDGLAPAILNLGEWRQHILERLHRDAAASGDSELERIHDALRALPSPGATLQQSEPRSALARIAVPLVLRHPATGERLSFLSTTTVFGTATDIALSELTLEGFLPADETTRRALNPSPAS</sequence>
<dbReference type="Gene3D" id="1.10.260.40">
    <property type="entry name" value="lambda repressor-like DNA-binding domains"/>
    <property type="match status" value="1"/>
</dbReference>
<dbReference type="InterPro" id="IPR001387">
    <property type="entry name" value="Cro/C1-type_HTH"/>
</dbReference>
<dbReference type="PANTHER" id="PTHR35010">
    <property type="entry name" value="BLL4672 PROTEIN-RELATED"/>
    <property type="match status" value="1"/>
</dbReference>
<dbReference type="Pfam" id="PF17765">
    <property type="entry name" value="MLTR_LBD"/>
    <property type="match status" value="1"/>
</dbReference>
<dbReference type="SUPFAM" id="SSF47413">
    <property type="entry name" value="lambda repressor-like DNA-binding domains"/>
    <property type="match status" value="1"/>
</dbReference>
<comment type="caution">
    <text evidence="2">The sequence shown here is derived from an EMBL/GenBank/DDBJ whole genome shotgun (WGS) entry which is preliminary data.</text>
</comment>
<dbReference type="Gene3D" id="3.30.450.180">
    <property type="match status" value="1"/>
</dbReference>
<dbReference type="GO" id="GO:0003677">
    <property type="term" value="F:DNA binding"/>
    <property type="evidence" value="ECO:0007669"/>
    <property type="project" value="InterPro"/>
</dbReference>
<dbReference type="PROSITE" id="PS50943">
    <property type="entry name" value="HTH_CROC1"/>
    <property type="match status" value="1"/>
</dbReference>
<keyword evidence="3" id="KW-1185">Reference proteome</keyword>
<evidence type="ECO:0000313" key="2">
    <source>
        <dbReference type="EMBL" id="TNC10716.1"/>
    </source>
</evidence>
<dbReference type="Proteomes" id="UP000305267">
    <property type="component" value="Unassembled WGS sequence"/>
</dbReference>
<dbReference type="EMBL" id="VDDA01000011">
    <property type="protein sequence ID" value="TNC10716.1"/>
    <property type="molecule type" value="Genomic_DNA"/>
</dbReference>
<dbReference type="PANTHER" id="PTHR35010:SF4">
    <property type="entry name" value="BLL5781 PROTEIN"/>
    <property type="match status" value="1"/>
</dbReference>
<dbReference type="CDD" id="cd00093">
    <property type="entry name" value="HTH_XRE"/>
    <property type="match status" value="1"/>
</dbReference>
<dbReference type="AlphaFoldDB" id="A0A5C4LDU3"/>
<name>A0A5C4LDU3_9HYPH</name>
<reference evidence="2 3" key="1">
    <citation type="submission" date="2019-06" db="EMBL/GenBank/DDBJ databases">
        <title>Genome of Methylobacterium sp. 17Sr1-39.</title>
        <authorList>
            <person name="Seo T."/>
        </authorList>
    </citation>
    <scope>NUCLEOTIDE SEQUENCE [LARGE SCALE GENOMIC DNA]</scope>
    <source>
        <strain evidence="2 3">17Sr1-39</strain>
    </source>
</reference>
<evidence type="ECO:0000259" key="1">
    <source>
        <dbReference type="PROSITE" id="PS50943"/>
    </source>
</evidence>
<dbReference type="OrthoDB" id="9785973at2"/>
<proteinExistence type="predicted"/>
<dbReference type="InterPro" id="IPR041413">
    <property type="entry name" value="MLTR_LBD"/>
</dbReference>